<accession>A0AA39R0M5</accession>
<sequence>MAWLSFGFFFGAAVILISLKLVSSLIARRRLNLEASRQGCEPPYALPNKDFLGLTRLLGLLKATKEERGPQYLLDTINAEAGEDVHTLHIHIFPRAQTLMTRDPENVKAIFVTHASSFEINAHRSGIFRPLLGDGIFTSRGEAWRHSRGLLRPQFSREQLSDLTLEQRHVDTLLSSLPTGPDGWTEVVDLQPHFFRMTLEAMTEFLYGHSPSQLDANPSAPSTPVFGHHLDAGKSYINTRLALGKFHWLIHPRAFTNHCNQVHAYVDYFIQQKFQHRWWKASSPTNPDTEKPKKFILLDELAKQTSNAQVLRSETLNVLSAGRDTTASLLAWLFYFLARHPVTFSHLRSTILSTFGPNPQDITFPQLKNCTYLHHCINETLRMTAILPIMERVSLEDTTLPRGGGKDGQKPIFIPKGQSVLISTYALQMRADIWGSDPGVFRPERWENRRPGMEFVPFGGGPRKCIGQQFALTSASYTMVRLLQRFDKCENMETPVGQRIRFQHGLSIRSGTGAVVRLREAMKPNTVDGSGDGEGGKEKV</sequence>
<dbReference type="InterPro" id="IPR002402">
    <property type="entry name" value="Cyt_P450_E_grp-II"/>
</dbReference>
<dbReference type="EMBL" id="JAFEKC020000012">
    <property type="protein sequence ID" value="KAK0511891.1"/>
    <property type="molecule type" value="Genomic_DNA"/>
</dbReference>
<keyword evidence="7 9" id="KW-0503">Monooxygenase</keyword>
<dbReference type="Gene3D" id="1.10.630.10">
    <property type="entry name" value="Cytochrome P450"/>
    <property type="match status" value="1"/>
</dbReference>
<evidence type="ECO:0008006" key="12">
    <source>
        <dbReference type="Google" id="ProtNLM"/>
    </source>
</evidence>
<keyword evidence="4 8" id="KW-0479">Metal-binding</keyword>
<dbReference type="AlphaFoldDB" id="A0AA39R0M5"/>
<dbReference type="SUPFAM" id="SSF48264">
    <property type="entry name" value="Cytochrome P450"/>
    <property type="match status" value="1"/>
</dbReference>
<comment type="caution">
    <text evidence="10">The sequence shown here is derived from an EMBL/GenBank/DDBJ whole genome shotgun (WGS) entry which is preliminary data.</text>
</comment>
<dbReference type="GO" id="GO:0016712">
    <property type="term" value="F:oxidoreductase activity, acting on paired donors, with incorporation or reduction of molecular oxygen, reduced flavin or flavoprotein as one donor, and incorporation of one atom of oxygen"/>
    <property type="evidence" value="ECO:0007669"/>
    <property type="project" value="InterPro"/>
</dbReference>
<feature type="binding site" description="axial binding residue" evidence="8">
    <location>
        <position position="465"/>
    </location>
    <ligand>
        <name>heme</name>
        <dbReference type="ChEBI" id="CHEBI:30413"/>
    </ligand>
    <ligandPart>
        <name>Fe</name>
        <dbReference type="ChEBI" id="CHEBI:18248"/>
    </ligandPart>
</feature>
<evidence type="ECO:0000256" key="9">
    <source>
        <dbReference type="RuleBase" id="RU000461"/>
    </source>
</evidence>
<dbReference type="InterPro" id="IPR036396">
    <property type="entry name" value="Cyt_P450_sf"/>
</dbReference>
<name>A0AA39R0M5_9LECA</name>
<evidence type="ECO:0000256" key="7">
    <source>
        <dbReference type="ARBA" id="ARBA00023033"/>
    </source>
</evidence>
<keyword evidence="11" id="KW-1185">Reference proteome</keyword>
<dbReference type="GO" id="GO:0020037">
    <property type="term" value="F:heme binding"/>
    <property type="evidence" value="ECO:0007669"/>
    <property type="project" value="InterPro"/>
</dbReference>
<keyword evidence="6 8" id="KW-0408">Iron</keyword>
<dbReference type="CDD" id="cd11063">
    <property type="entry name" value="CYP52"/>
    <property type="match status" value="1"/>
</dbReference>
<keyword evidence="3 8" id="KW-0349">Heme</keyword>
<evidence type="ECO:0000256" key="8">
    <source>
        <dbReference type="PIRSR" id="PIRSR602402-1"/>
    </source>
</evidence>
<dbReference type="PRINTS" id="PR00464">
    <property type="entry name" value="EP450II"/>
</dbReference>
<dbReference type="PANTHER" id="PTHR24287">
    <property type="entry name" value="P450, PUTATIVE (EUROFUNG)-RELATED"/>
    <property type="match status" value="1"/>
</dbReference>
<evidence type="ECO:0000256" key="1">
    <source>
        <dbReference type="ARBA" id="ARBA00001971"/>
    </source>
</evidence>
<keyword evidence="5 9" id="KW-0560">Oxidoreductase</keyword>
<dbReference type="InterPro" id="IPR017972">
    <property type="entry name" value="Cyt_P450_CS"/>
</dbReference>
<evidence type="ECO:0000313" key="11">
    <source>
        <dbReference type="Proteomes" id="UP001166286"/>
    </source>
</evidence>
<evidence type="ECO:0000256" key="3">
    <source>
        <dbReference type="ARBA" id="ARBA00022617"/>
    </source>
</evidence>
<reference evidence="10" key="1">
    <citation type="submission" date="2023-03" db="EMBL/GenBank/DDBJ databases">
        <title>Complete genome of Cladonia borealis.</title>
        <authorList>
            <person name="Park H."/>
        </authorList>
    </citation>
    <scope>NUCLEOTIDE SEQUENCE</scope>
    <source>
        <strain evidence="10">ANT050790</strain>
    </source>
</reference>
<evidence type="ECO:0000256" key="4">
    <source>
        <dbReference type="ARBA" id="ARBA00022723"/>
    </source>
</evidence>
<dbReference type="PANTHER" id="PTHR24287:SF1">
    <property type="entry name" value="P450, PUTATIVE (EUROFUNG)-RELATED"/>
    <property type="match status" value="1"/>
</dbReference>
<evidence type="ECO:0000256" key="5">
    <source>
        <dbReference type="ARBA" id="ARBA00023002"/>
    </source>
</evidence>
<evidence type="ECO:0000313" key="10">
    <source>
        <dbReference type="EMBL" id="KAK0511891.1"/>
    </source>
</evidence>
<comment type="cofactor">
    <cofactor evidence="1 8">
        <name>heme</name>
        <dbReference type="ChEBI" id="CHEBI:30413"/>
    </cofactor>
</comment>
<dbReference type="InterPro" id="IPR047146">
    <property type="entry name" value="Cyt_P450_E_CYP52_fungi"/>
</dbReference>
<dbReference type="PRINTS" id="PR01239">
    <property type="entry name" value="EP450IICYP52"/>
</dbReference>
<dbReference type="Pfam" id="PF00067">
    <property type="entry name" value="p450"/>
    <property type="match status" value="1"/>
</dbReference>
<dbReference type="PRINTS" id="PR00385">
    <property type="entry name" value="P450"/>
</dbReference>
<dbReference type="InterPro" id="IPR001128">
    <property type="entry name" value="Cyt_P450"/>
</dbReference>
<organism evidence="10 11">
    <name type="scientific">Cladonia borealis</name>
    <dbReference type="NCBI Taxonomy" id="184061"/>
    <lineage>
        <taxon>Eukaryota</taxon>
        <taxon>Fungi</taxon>
        <taxon>Dikarya</taxon>
        <taxon>Ascomycota</taxon>
        <taxon>Pezizomycotina</taxon>
        <taxon>Lecanoromycetes</taxon>
        <taxon>OSLEUM clade</taxon>
        <taxon>Lecanoromycetidae</taxon>
        <taxon>Lecanorales</taxon>
        <taxon>Lecanorineae</taxon>
        <taxon>Cladoniaceae</taxon>
        <taxon>Cladonia</taxon>
    </lineage>
</organism>
<comment type="similarity">
    <text evidence="2 9">Belongs to the cytochrome P450 family.</text>
</comment>
<evidence type="ECO:0000256" key="2">
    <source>
        <dbReference type="ARBA" id="ARBA00010617"/>
    </source>
</evidence>
<proteinExistence type="inferred from homology"/>
<dbReference type="GO" id="GO:0005506">
    <property type="term" value="F:iron ion binding"/>
    <property type="evidence" value="ECO:0007669"/>
    <property type="project" value="InterPro"/>
</dbReference>
<dbReference type="PROSITE" id="PS00086">
    <property type="entry name" value="CYTOCHROME_P450"/>
    <property type="match status" value="1"/>
</dbReference>
<gene>
    <name evidence="10" type="ORF">JMJ35_005741</name>
</gene>
<evidence type="ECO:0000256" key="6">
    <source>
        <dbReference type="ARBA" id="ARBA00023004"/>
    </source>
</evidence>
<protein>
    <recommendedName>
        <fullName evidence="12">Cytochrome P450</fullName>
    </recommendedName>
</protein>
<dbReference type="InterPro" id="IPR002974">
    <property type="entry name" value="Cyt_P450_E_CYP52_ascomycetes"/>
</dbReference>
<dbReference type="Proteomes" id="UP001166286">
    <property type="component" value="Unassembled WGS sequence"/>
</dbReference>